<sequence length="624" mass="65968">MFKLASPPVSLVGPRGHMDEIRDKIQLFADSWGFESERDSYGNLVVRKPASPGLENRQYVCLQAHMDMVCEKDPASTHDFAKDPIVPRIVGNKMMATGTTLGADNGVGVALGLMILEDRAMRHGPLEVLFTADEEVGPLGAMAISPGLLRSRRLVNLDSEEDWRVCVGCGGGFECDITIDFPPAPPGSPGCGPLVAVTLEGLTGGHSADAIHQGGANAIQTMARTLLQVGLLNPAFRYHQASPPAHHQAELIEHRVIRPSAAPCGLVPAPPPTPLSLLLLRGGTLANAIPVSCTAVVRPPAGVSLRQLTERLQGALPLAEYRHTDPGMALRVEALASPAQVMARLEEAVASLEATELSPESSRALLEAVLVAPHGAFRMMEPENSPAGGLAETSANFFMVTYPHQGAPTARLEFFPRSSSNSQLGWLHDRLASLANLIATACPSRSALLGARCSPPRLWVPGWHPRWDSPLLAAVRVAYRQRGASGGKPLPFAKLIETELTIPFSGPLCGGSSPAHAQVYAEEVGAPPADGAALGPPGPEGSRAMLSGPVTSGDFVVTPRPPEIEAYAMHAMIECGLLAEAFPGMDCVSIGPSVFDVHTPQEALVLDSVPRTARLIERLLADLP</sequence>
<dbReference type="Gene3D" id="3.40.630.10">
    <property type="entry name" value="Zn peptidases"/>
    <property type="match status" value="2"/>
</dbReference>
<organism evidence="1 2">
    <name type="scientific">Paratrimastix pyriformis</name>
    <dbReference type="NCBI Taxonomy" id="342808"/>
    <lineage>
        <taxon>Eukaryota</taxon>
        <taxon>Metamonada</taxon>
        <taxon>Preaxostyla</taxon>
        <taxon>Paratrimastigidae</taxon>
        <taxon>Paratrimastix</taxon>
    </lineage>
</organism>
<evidence type="ECO:0000313" key="2">
    <source>
        <dbReference type="Proteomes" id="UP001141327"/>
    </source>
</evidence>
<dbReference type="PANTHER" id="PTHR43501">
    <property type="entry name" value="CYTOSOL NON-SPECIFIC DIPEPTIDASE"/>
    <property type="match status" value="1"/>
</dbReference>
<dbReference type="Pfam" id="PF01546">
    <property type="entry name" value="Peptidase_M20"/>
    <property type="match status" value="1"/>
</dbReference>
<dbReference type="PRINTS" id="PR00934">
    <property type="entry name" value="XHISDIPTASE"/>
</dbReference>
<proteinExistence type="predicted"/>
<evidence type="ECO:0000313" key="1">
    <source>
        <dbReference type="EMBL" id="KAJ4458557.1"/>
    </source>
</evidence>
<dbReference type="Proteomes" id="UP001141327">
    <property type="component" value="Unassembled WGS sequence"/>
</dbReference>
<comment type="caution">
    <text evidence="1">The sequence shown here is derived from an EMBL/GenBank/DDBJ whole genome shotgun (WGS) entry which is preliminary data.</text>
</comment>
<dbReference type="InterPro" id="IPR001160">
    <property type="entry name" value="Peptidase_M20C"/>
</dbReference>
<gene>
    <name evidence="1" type="ORF">PAPYR_5758</name>
</gene>
<reference evidence="1" key="1">
    <citation type="journal article" date="2022" name="bioRxiv">
        <title>Genomics of Preaxostyla Flagellates Illuminates Evolutionary Transitions and the Path Towards Mitochondrial Loss.</title>
        <authorList>
            <person name="Novak L.V.F."/>
            <person name="Treitli S.C."/>
            <person name="Pyrih J."/>
            <person name="Halakuc P."/>
            <person name="Pipaliya S.V."/>
            <person name="Vacek V."/>
            <person name="Brzon O."/>
            <person name="Soukal P."/>
            <person name="Eme L."/>
            <person name="Dacks J.B."/>
            <person name="Karnkowska A."/>
            <person name="Elias M."/>
            <person name="Hampl V."/>
        </authorList>
    </citation>
    <scope>NUCLEOTIDE SEQUENCE</scope>
    <source>
        <strain evidence="1">RCP-MX</strain>
    </source>
</reference>
<protein>
    <submittedName>
        <fullName evidence="1">Aminoacyl-histidine dipeptidase</fullName>
    </submittedName>
</protein>
<dbReference type="SUPFAM" id="SSF53187">
    <property type="entry name" value="Zn-dependent exopeptidases"/>
    <property type="match status" value="1"/>
</dbReference>
<dbReference type="PANTHER" id="PTHR43501:SF1">
    <property type="entry name" value="CYTOSOL NON-SPECIFIC DIPEPTIDASE"/>
    <property type="match status" value="1"/>
</dbReference>
<name>A0ABQ8UJG7_9EUKA</name>
<dbReference type="InterPro" id="IPR002933">
    <property type="entry name" value="Peptidase_M20"/>
</dbReference>
<accession>A0ABQ8UJG7</accession>
<dbReference type="EMBL" id="JAPMOS010000028">
    <property type="protein sequence ID" value="KAJ4458557.1"/>
    <property type="molecule type" value="Genomic_DNA"/>
</dbReference>
<keyword evidence="2" id="KW-1185">Reference proteome</keyword>